<dbReference type="SUPFAM" id="SSF88659">
    <property type="entry name" value="Sigma3 and sigma4 domains of RNA polymerase sigma factors"/>
    <property type="match status" value="1"/>
</dbReference>
<evidence type="ECO:0000256" key="1">
    <source>
        <dbReference type="ARBA" id="ARBA00010641"/>
    </source>
</evidence>
<dbReference type="NCBIfam" id="TIGR02937">
    <property type="entry name" value="sigma70-ECF"/>
    <property type="match status" value="1"/>
</dbReference>
<keyword evidence="10" id="KW-1185">Reference proteome</keyword>
<comment type="caution">
    <text evidence="9">The sequence shown here is derived from an EMBL/GenBank/DDBJ whole genome shotgun (WGS) entry which is preliminary data.</text>
</comment>
<evidence type="ECO:0000259" key="7">
    <source>
        <dbReference type="Pfam" id="PF04542"/>
    </source>
</evidence>
<dbReference type="Pfam" id="PF08281">
    <property type="entry name" value="Sigma70_r4_2"/>
    <property type="match status" value="1"/>
</dbReference>
<dbReference type="InterPro" id="IPR039425">
    <property type="entry name" value="RNA_pol_sigma-70-like"/>
</dbReference>
<dbReference type="InterPro" id="IPR036388">
    <property type="entry name" value="WH-like_DNA-bd_sf"/>
</dbReference>
<dbReference type="CDD" id="cd06171">
    <property type="entry name" value="Sigma70_r4"/>
    <property type="match status" value="1"/>
</dbReference>
<keyword evidence="3" id="KW-0805">Transcription regulation</keyword>
<dbReference type="InterPro" id="IPR013325">
    <property type="entry name" value="RNA_pol_sigma_r2"/>
</dbReference>
<feature type="domain" description="RNA polymerase sigma-70 region 2" evidence="7">
    <location>
        <begin position="38"/>
        <end position="102"/>
    </location>
</feature>
<dbReference type="NCBIfam" id="TIGR02960">
    <property type="entry name" value="SigX5"/>
    <property type="match status" value="1"/>
</dbReference>
<feature type="region of interest" description="Disordered" evidence="6">
    <location>
        <begin position="1"/>
        <end position="32"/>
    </location>
</feature>
<name>A0ABV6UH41_9ACTN</name>
<evidence type="ECO:0000256" key="5">
    <source>
        <dbReference type="ARBA" id="ARBA00023163"/>
    </source>
</evidence>
<dbReference type="Gene3D" id="1.10.1740.10">
    <property type="match status" value="1"/>
</dbReference>
<dbReference type="EMBL" id="JBHEZZ010000002">
    <property type="protein sequence ID" value="MFC1400768.1"/>
    <property type="molecule type" value="Genomic_DNA"/>
</dbReference>
<dbReference type="SUPFAM" id="SSF88946">
    <property type="entry name" value="Sigma2 domain of RNA polymerase sigma factors"/>
    <property type="match status" value="1"/>
</dbReference>
<comment type="subunit">
    <text evidence="2">Interacts transiently with the RNA polymerase catalytic core formed by RpoA, RpoB, RpoC and RpoZ (2 alpha, 1 beta, 1 beta' and 1 omega subunit) to form the RNA polymerase holoenzyme that can initiate transcription.</text>
</comment>
<evidence type="ECO:0000259" key="8">
    <source>
        <dbReference type="Pfam" id="PF08281"/>
    </source>
</evidence>
<protein>
    <submittedName>
        <fullName evidence="9">Sigma-70 family RNA polymerase sigma factor</fullName>
    </submittedName>
</protein>
<evidence type="ECO:0000256" key="3">
    <source>
        <dbReference type="ARBA" id="ARBA00023015"/>
    </source>
</evidence>
<gene>
    <name evidence="9" type="ORF">ACEZDJ_05665</name>
</gene>
<dbReference type="RefSeq" id="WP_030253758.1">
    <property type="nucleotide sequence ID" value="NZ_JBHEZZ010000002.1"/>
</dbReference>
<dbReference type="InterPro" id="IPR014305">
    <property type="entry name" value="RNA_pol_sigma-G_actinobac"/>
</dbReference>
<dbReference type="InterPro" id="IPR032710">
    <property type="entry name" value="NTF2-like_dom_sf"/>
</dbReference>
<reference evidence="9 10" key="1">
    <citation type="submission" date="2024-09" db="EMBL/GenBank/DDBJ databases">
        <authorList>
            <person name="Lee S.D."/>
        </authorList>
    </citation>
    <scope>NUCLEOTIDE SEQUENCE [LARGE SCALE GENOMIC DNA]</scope>
    <source>
        <strain evidence="9 10">N1-5</strain>
    </source>
</reference>
<feature type="compositionally biased region" description="Basic and acidic residues" evidence="6">
    <location>
        <begin position="15"/>
        <end position="28"/>
    </location>
</feature>
<evidence type="ECO:0000256" key="2">
    <source>
        <dbReference type="ARBA" id="ARBA00011344"/>
    </source>
</evidence>
<dbReference type="Pfam" id="PF04542">
    <property type="entry name" value="Sigma70_r2"/>
    <property type="match status" value="1"/>
</dbReference>
<dbReference type="NCBIfam" id="NF006089">
    <property type="entry name" value="PRK08241.1"/>
    <property type="match status" value="1"/>
</dbReference>
<dbReference type="PANTHER" id="PTHR43133:SF65">
    <property type="entry name" value="ECF RNA POLYMERASE SIGMA FACTOR SIGG"/>
    <property type="match status" value="1"/>
</dbReference>
<dbReference type="Proteomes" id="UP001592528">
    <property type="component" value="Unassembled WGS sequence"/>
</dbReference>
<evidence type="ECO:0000256" key="6">
    <source>
        <dbReference type="SAM" id="MobiDB-lite"/>
    </source>
</evidence>
<dbReference type="SUPFAM" id="SSF54427">
    <property type="entry name" value="NTF2-like"/>
    <property type="match status" value="1"/>
</dbReference>
<dbReference type="InterPro" id="IPR007627">
    <property type="entry name" value="RNA_pol_sigma70_r2"/>
</dbReference>
<dbReference type="InterPro" id="IPR014284">
    <property type="entry name" value="RNA_pol_sigma-70_dom"/>
</dbReference>
<evidence type="ECO:0000313" key="10">
    <source>
        <dbReference type="Proteomes" id="UP001592528"/>
    </source>
</evidence>
<feature type="domain" description="RNA polymerase sigma factor 70 region 4 type 2" evidence="8">
    <location>
        <begin position="157"/>
        <end position="209"/>
    </location>
</feature>
<proteinExistence type="inferred from homology"/>
<dbReference type="InterPro" id="IPR013249">
    <property type="entry name" value="RNA_pol_sigma70_r4_t2"/>
</dbReference>
<evidence type="ECO:0000313" key="9">
    <source>
        <dbReference type="EMBL" id="MFC1400768.1"/>
    </source>
</evidence>
<evidence type="ECO:0000256" key="4">
    <source>
        <dbReference type="ARBA" id="ARBA00023082"/>
    </source>
</evidence>
<comment type="similarity">
    <text evidence="1">Belongs to the sigma-70 factor family. ECF subfamily.</text>
</comment>
<feature type="compositionally biased region" description="Low complexity" evidence="6">
    <location>
        <begin position="1"/>
        <end position="12"/>
    </location>
</feature>
<accession>A0ABV6UH41</accession>
<keyword evidence="4" id="KW-0731">Sigma factor</keyword>
<sequence>MAEPTTTASTAEPSEDTKDTEHTEHTDAPEQPLELQLERFRRELTGYCYRMLGSVFEAEDAVQETMVRAWRGHQRFEGRSSLRSWLYRIATNVCLDALKGRSNRARPMDLGGPVTVATASDAILPEVTWIGPVPDGRVVAEAADPAEVAAQRESVRLAFIAALQRLAPRQRAVLILREVLGWHAGEVAELLDSSTASVNSALQRARSTLAACEPADTDPVRPLDQEQAALLARYVRAFENYDMEGLVLLLHEDAVLSMPPFAMWLRGQQEICGWMLGPGHGCRGSRLIPVVANGAPAFGQYRPAPDGGYAPWALQVLEISAGRIVGLNSFLDTDVLFPLFGLPPRLEQEGTGQQG</sequence>
<dbReference type="PANTHER" id="PTHR43133">
    <property type="entry name" value="RNA POLYMERASE ECF-TYPE SIGMA FACTO"/>
    <property type="match status" value="1"/>
</dbReference>
<dbReference type="InterPro" id="IPR013324">
    <property type="entry name" value="RNA_pol_sigma_r3/r4-like"/>
</dbReference>
<keyword evidence="5" id="KW-0804">Transcription</keyword>
<dbReference type="Gene3D" id="1.10.10.10">
    <property type="entry name" value="Winged helix-like DNA-binding domain superfamily/Winged helix DNA-binding domain"/>
    <property type="match status" value="1"/>
</dbReference>
<dbReference type="Gene3D" id="3.10.450.50">
    <property type="match status" value="1"/>
</dbReference>
<organism evidence="9 10">
    <name type="scientific">Streptacidiphilus cavernicola</name>
    <dbReference type="NCBI Taxonomy" id="3342716"/>
    <lineage>
        <taxon>Bacteria</taxon>
        <taxon>Bacillati</taxon>
        <taxon>Actinomycetota</taxon>
        <taxon>Actinomycetes</taxon>
        <taxon>Kitasatosporales</taxon>
        <taxon>Streptomycetaceae</taxon>
        <taxon>Streptacidiphilus</taxon>
    </lineage>
</organism>